<evidence type="ECO:0000313" key="7">
    <source>
        <dbReference type="Proteomes" id="UP000194218"/>
    </source>
</evidence>
<dbReference type="PANTHER" id="PTHR42794">
    <property type="entry name" value="HEMIN IMPORT ATP-BINDING PROTEIN HMUV"/>
    <property type="match status" value="1"/>
</dbReference>
<dbReference type="PROSITE" id="PS00211">
    <property type="entry name" value="ABC_TRANSPORTER_1"/>
    <property type="match status" value="1"/>
</dbReference>
<keyword evidence="4" id="KW-1278">Translocase</keyword>
<dbReference type="EMBL" id="CP021121">
    <property type="protein sequence ID" value="ARQ72002.1"/>
    <property type="molecule type" value="Genomic_DNA"/>
</dbReference>
<dbReference type="Proteomes" id="UP000194218">
    <property type="component" value="Chromosome"/>
</dbReference>
<dbReference type="Pfam" id="PF00005">
    <property type="entry name" value="ABC_tran"/>
    <property type="match status" value="1"/>
</dbReference>
<dbReference type="NCBIfam" id="NF040873">
    <property type="entry name" value="AztA"/>
    <property type="match status" value="1"/>
</dbReference>
<dbReference type="PROSITE" id="PS50893">
    <property type="entry name" value="ABC_TRANSPORTER_2"/>
    <property type="match status" value="1"/>
</dbReference>
<keyword evidence="3" id="KW-0067">ATP-binding</keyword>
<evidence type="ECO:0000256" key="4">
    <source>
        <dbReference type="ARBA" id="ARBA00022967"/>
    </source>
</evidence>
<dbReference type="InterPro" id="IPR027417">
    <property type="entry name" value="P-loop_NTPase"/>
</dbReference>
<proteinExistence type="predicted"/>
<feature type="domain" description="ABC transporter" evidence="5">
    <location>
        <begin position="9"/>
        <end position="234"/>
    </location>
</feature>
<dbReference type="InterPro" id="IPR017871">
    <property type="entry name" value="ABC_transporter-like_CS"/>
</dbReference>
<gene>
    <name evidence="6" type="ORF">CAG99_27045</name>
</gene>
<sequence>MHDSEQPPIDLRAVSAGYAGRPVLRDLTAHLPHARVTALVGPNGAGKSTLLSVLAGVLAPLAGGVTGLGPGRPALVVQRSSVPDTLPLTVREAVGMGRWADLGLWRRRTARDRELVEDAMARLGVTDLAGRQLGSLSGGQRQRVLVAQALAQRPGLLLLDEPTSGLDQDAHTRIADVLDAAGAEGVTVVHATHDMNLALRADHCLLLGRGRLLAAGPPEEVLTSRDMHVAWGLPAAEETRPAPAGPPGRAGG</sequence>
<dbReference type="RefSeq" id="WP_086161833.1">
    <property type="nucleotide sequence ID" value="NZ_CP021121.1"/>
</dbReference>
<dbReference type="Gene3D" id="3.40.50.300">
    <property type="entry name" value="P-loop containing nucleotide triphosphate hydrolases"/>
    <property type="match status" value="1"/>
</dbReference>
<dbReference type="InterPro" id="IPR003593">
    <property type="entry name" value="AAA+_ATPase"/>
</dbReference>
<dbReference type="SMART" id="SM00382">
    <property type="entry name" value="AAA"/>
    <property type="match status" value="1"/>
</dbReference>
<dbReference type="SUPFAM" id="SSF52540">
    <property type="entry name" value="P-loop containing nucleoside triphosphate hydrolases"/>
    <property type="match status" value="1"/>
</dbReference>
<evidence type="ECO:0000256" key="2">
    <source>
        <dbReference type="ARBA" id="ARBA00022741"/>
    </source>
</evidence>
<protein>
    <recommendedName>
        <fullName evidence="5">ABC transporter domain-containing protein</fullName>
    </recommendedName>
</protein>
<dbReference type="AlphaFoldDB" id="A0A1W7D4T8"/>
<dbReference type="OrthoDB" id="5296765at2"/>
<evidence type="ECO:0000313" key="6">
    <source>
        <dbReference type="EMBL" id="ARQ72002.1"/>
    </source>
</evidence>
<organism evidence="6 7">
    <name type="scientific">Streptomyces marincola</name>
    <dbReference type="NCBI Taxonomy" id="2878388"/>
    <lineage>
        <taxon>Bacteria</taxon>
        <taxon>Bacillati</taxon>
        <taxon>Actinomycetota</taxon>
        <taxon>Actinomycetes</taxon>
        <taxon>Kitasatosporales</taxon>
        <taxon>Streptomycetaceae</taxon>
        <taxon>Streptomyces</taxon>
    </lineage>
</organism>
<reference evidence="6 7" key="1">
    <citation type="submission" date="2017-05" db="EMBL/GenBank/DDBJ databases">
        <title>Complete genome sequence of Streptomyces sp. SCSIO 03032 revealed the diverse biosynthetic pathways for its bioactive secondary metabolites.</title>
        <authorList>
            <person name="Ma L."/>
            <person name="Zhu Y."/>
            <person name="Zhang W."/>
            <person name="Zhang G."/>
            <person name="Tian X."/>
            <person name="Zhang S."/>
            <person name="Zhang C."/>
        </authorList>
    </citation>
    <scope>NUCLEOTIDE SEQUENCE [LARGE SCALE GENOMIC DNA]</scope>
    <source>
        <strain evidence="6 7">SCSIO 03032</strain>
    </source>
</reference>
<dbReference type="GO" id="GO:0016887">
    <property type="term" value="F:ATP hydrolysis activity"/>
    <property type="evidence" value="ECO:0007669"/>
    <property type="project" value="InterPro"/>
</dbReference>
<evidence type="ECO:0000256" key="1">
    <source>
        <dbReference type="ARBA" id="ARBA00022448"/>
    </source>
</evidence>
<dbReference type="KEGG" id="smao:CAG99_27045"/>
<evidence type="ECO:0000259" key="5">
    <source>
        <dbReference type="PROSITE" id="PS50893"/>
    </source>
</evidence>
<keyword evidence="1" id="KW-0813">Transport</keyword>
<dbReference type="GO" id="GO:0005524">
    <property type="term" value="F:ATP binding"/>
    <property type="evidence" value="ECO:0007669"/>
    <property type="project" value="UniProtKB-KW"/>
</dbReference>
<evidence type="ECO:0000256" key="3">
    <source>
        <dbReference type="ARBA" id="ARBA00022840"/>
    </source>
</evidence>
<dbReference type="PANTHER" id="PTHR42794:SF1">
    <property type="entry name" value="HEMIN IMPORT ATP-BINDING PROTEIN HMUV"/>
    <property type="match status" value="1"/>
</dbReference>
<keyword evidence="7" id="KW-1185">Reference proteome</keyword>
<dbReference type="InterPro" id="IPR003439">
    <property type="entry name" value="ABC_transporter-like_ATP-bd"/>
</dbReference>
<dbReference type="InterPro" id="IPR047748">
    <property type="entry name" value="AztA-like"/>
</dbReference>
<accession>A0A1W7D4T8</accession>
<name>A0A1W7D4T8_9ACTN</name>
<keyword evidence="2" id="KW-0547">Nucleotide-binding</keyword>